<sequence>MVENIPERSQELNDAVGFYRLAMPQPLPHQETANTLPAIISTKALLSYQTHHWFHSKYCFKTSKRTPKECSFQSQRANIKLDEYWISRDSRALGNEYLNPYIPIVNEVIKCNHNLKILSACEGPHVGFYVMKYTTKSQKRYRKSFCSSYRSV</sequence>
<name>A0A225W399_9STRA</name>
<evidence type="ECO:0000313" key="1">
    <source>
        <dbReference type="EMBL" id="OWZ11487.1"/>
    </source>
</evidence>
<proteinExistence type="predicted"/>
<protein>
    <submittedName>
        <fullName evidence="1">Uncharacterized protein</fullName>
    </submittedName>
</protein>
<dbReference type="OrthoDB" id="3054702at2759"/>
<evidence type="ECO:0000313" key="2">
    <source>
        <dbReference type="Proteomes" id="UP000198211"/>
    </source>
</evidence>
<dbReference type="EMBL" id="NBNE01002111">
    <property type="protein sequence ID" value="OWZ11487.1"/>
    <property type="molecule type" value="Genomic_DNA"/>
</dbReference>
<organism evidence="1 2">
    <name type="scientific">Phytophthora megakarya</name>
    <dbReference type="NCBI Taxonomy" id="4795"/>
    <lineage>
        <taxon>Eukaryota</taxon>
        <taxon>Sar</taxon>
        <taxon>Stramenopiles</taxon>
        <taxon>Oomycota</taxon>
        <taxon>Peronosporomycetes</taxon>
        <taxon>Peronosporales</taxon>
        <taxon>Peronosporaceae</taxon>
        <taxon>Phytophthora</taxon>
    </lineage>
</organism>
<dbReference type="Proteomes" id="UP000198211">
    <property type="component" value="Unassembled WGS sequence"/>
</dbReference>
<dbReference type="AlphaFoldDB" id="A0A225W399"/>
<comment type="caution">
    <text evidence="1">The sequence shown here is derived from an EMBL/GenBank/DDBJ whole genome shotgun (WGS) entry which is preliminary data.</text>
</comment>
<accession>A0A225W399</accession>
<keyword evidence="2" id="KW-1185">Reference proteome</keyword>
<reference evidence="2" key="1">
    <citation type="submission" date="2017-03" db="EMBL/GenBank/DDBJ databases">
        <title>Phytopthora megakarya and P. palmivora, two closely related causual agents of cacao black pod achieved similar genome size and gene model numbers by different mechanisms.</title>
        <authorList>
            <person name="Ali S."/>
            <person name="Shao J."/>
            <person name="Larry D.J."/>
            <person name="Kronmiller B."/>
            <person name="Shen D."/>
            <person name="Strem M.D."/>
            <person name="Melnick R.L."/>
            <person name="Guiltinan M.J."/>
            <person name="Tyler B.M."/>
            <person name="Meinhardt L.W."/>
            <person name="Bailey B.A."/>
        </authorList>
    </citation>
    <scope>NUCLEOTIDE SEQUENCE [LARGE SCALE GENOMIC DNA]</scope>
    <source>
        <strain evidence="2">zdho120</strain>
    </source>
</reference>
<gene>
    <name evidence="1" type="ORF">PHMEG_00015482</name>
</gene>